<evidence type="ECO:0000256" key="6">
    <source>
        <dbReference type="SAM" id="Phobius"/>
    </source>
</evidence>
<dbReference type="Pfam" id="PF07690">
    <property type="entry name" value="MFS_1"/>
    <property type="match status" value="1"/>
</dbReference>
<name>C2XWU6_BACMY</name>
<dbReference type="SUPFAM" id="SSF103473">
    <property type="entry name" value="MFS general substrate transporter"/>
    <property type="match status" value="1"/>
</dbReference>
<feature type="transmembrane region" description="Helical" evidence="6">
    <location>
        <begin position="297"/>
        <end position="317"/>
    </location>
</feature>
<feature type="transmembrane region" description="Helical" evidence="6">
    <location>
        <begin position="88"/>
        <end position="104"/>
    </location>
</feature>
<feature type="transmembrane region" description="Helical" evidence="6">
    <location>
        <begin position="148"/>
        <end position="169"/>
    </location>
</feature>
<dbReference type="HOGENOM" id="CLU_001265_58_2_9"/>
<feature type="transmembrane region" description="Helical" evidence="6">
    <location>
        <begin position="228"/>
        <end position="250"/>
    </location>
</feature>
<evidence type="ECO:0000313" key="8">
    <source>
        <dbReference type="EMBL" id="EEL69803.1"/>
    </source>
</evidence>
<keyword evidence="5 6" id="KW-0472">Membrane</keyword>
<keyword evidence="3 6" id="KW-0812">Transmembrane</keyword>
<evidence type="ECO:0000256" key="1">
    <source>
        <dbReference type="ARBA" id="ARBA00004651"/>
    </source>
</evidence>
<keyword evidence="4 6" id="KW-1133">Transmembrane helix</keyword>
<accession>C2XWU6</accession>
<feature type="transmembrane region" description="Helical" evidence="6">
    <location>
        <begin position="175"/>
        <end position="197"/>
    </location>
</feature>
<evidence type="ECO:0000256" key="2">
    <source>
        <dbReference type="ARBA" id="ARBA00022448"/>
    </source>
</evidence>
<dbReference type="InterPro" id="IPR011701">
    <property type="entry name" value="MFS"/>
</dbReference>
<dbReference type="PANTHER" id="PTHR23527:SF1">
    <property type="entry name" value="BLL3282 PROTEIN"/>
    <property type="match status" value="1"/>
</dbReference>
<organism evidence="8">
    <name type="scientific">Bacillus mycoides</name>
    <dbReference type="NCBI Taxonomy" id="1405"/>
    <lineage>
        <taxon>Bacteria</taxon>
        <taxon>Bacillati</taxon>
        <taxon>Bacillota</taxon>
        <taxon>Bacilli</taxon>
        <taxon>Bacillales</taxon>
        <taxon>Bacillaceae</taxon>
        <taxon>Bacillus</taxon>
        <taxon>Bacillus cereus group</taxon>
    </lineage>
</organism>
<reference evidence="8" key="1">
    <citation type="journal article" date="2012" name="Genome Res.">
        <title>Genomic characterization of the Bacillus cereus sensu lato species: Backdrop to the evolution of Bacillus anthracis.</title>
        <authorList>
            <person name="Zwick M.E."/>
            <person name="Joseph S.J."/>
            <person name="Didelot X."/>
            <person name="Chen P.E."/>
            <person name="Bishop-Lilly K.A."/>
            <person name="Stewart A.C."/>
            <person name="Willner K."/>
            <person name="Nolan N."/>
            <person name="Lentz S."/>
            <person name="Thomason M.K."/>
            <person name="Sozhamannan S."/>
            <person name="Mateczun A.J."/>
            <person name="Du L."/>
            <person name="Read T.D."/>
        </authorList>
    </citation>
    <scope>NUCLEOTIDE SEQUENCE [LARGE SCALE GENOMIC DNA]</scope>
    <source>
        <strain evidence="8">AH603</strain>
    </source>
</reference>
<feature type="transmembrane region" description="Helical" evidence="6">
    <location>
        <begin position="21"/>
        <end position="47"/>
    </location>
</feature>
<dbReference type="InterPro" id="IPR036259">
    <property type="entry name" value="MFS_trans_sf"/>
</dbReference>
<comment type="subcellular location">
    <subcellularLocation>
        <location evidence="1">Cell membrane</location>
        <topology evidence="1">Multi-pass membrane protein</topology>
    </subcellularLocation>
</comment>
<dbReference type="AlphaFoldDB" id="C2XWU6"/>
<gene>
    <name evidence="8" type="ORF">bcere0026_31730</name>
</gene>
<dbReference type="GO" id="GO:0005886">
    <property type="term" value="C:plasma membrane"/>
    <property type="evidence" value="ECO:0007669"/>
    <property type="project" value="UniProtKB-SubCell"/>
</dbReference>
<dbReference type="InterPro" id="IPR052952">
    <property type="entry name" value="MFS-Transporter"/>
</dbReference>
<protein>
    <submittedName>
        <fullName evidence="8">Major facilitator family transporter</fullName>
    </submittedName>
</protein>
<evidence type="ECO:0000256" key="5">
    <source>
        <dbReference type="ARBA" id="ARBA00023136"/>
    </source>
</evidence>
<feature type="transmembrane region" description="Helical" evidence="6">
    <location>
        <begin position="323"/>
        <end position="342"/>
    </location>
</feature>
<dbReference type="PROSITE" id="PS50850">
    <property type="entry name" value="MFS"/>
    <property type="match status" value="1"/>
</dbReference>
<dbReference type="EMBL" id="ACMP01000087">
    <property type="protein sequence ID" value="EEL69803.1"/>
    <property type="molecule type" value="Genomic_DNA"/>
</dbReference>
<dbReference type="PANTHER" id="PTHR23527">
    <property type="entry name" value="BLL3282 PROTEIN"/>
    <property type="match status" value="1"/>
</dbReference>
<dbReference type="Gene3D" id="1.20.1250.20">
    <property type="entry name" value="MFS general substrate transporter like domains"/>
    <property type="match status" value="2"/>
</dbReference>
<feature type="transmembrane region" description="Helical" evidence="6">
    <location>
        <begin position="59"/>
        <end position="81"/>
    </location>
</feature>
<keyword evidence="2" id="KW-0813">Transport</keyword>
<evidence type="ECO:0000256" key="4">
    <source>
        <dbReference type="ARBA" id="ARBA00022989"/>
    </source>
</evidence>
<evidence type="ECO:0000256" key="3">
    <source>
        <dbReference type="ARBA" id="ARBA00022692"/>
    </source>
</evidence>
<feature type="transmembrane region" description="Helical" evidence="6">
    <location>
        <begin position="262"/>
        <end position="285"/>
    </location>
</feature>
<dbReference type="InterPro" id="IPR020846">
    <property type="entry name" value="MFS_dom"/>
</dbReference>
<sequence>MGEITLISEEKIEKYSSSNKWIMLTLATVAQASATLITYGVGVLALFWKQKYVLSNMQVGLLISAVNIGPLFCMLFAGRLLDRYNERILIGSSTVLLGGALLLAHTARGFIGLLFVLLLIGTFYSVSQPGGSKVILKWFPKEMRGLAMGIRQAGIPIGGALAGVTIPLLTIKFSLAYTINVLATICIVGGLVFFIFYKESYVREHTSQENVSISFWMQLKKIICKKELYPIFITGICMISLQMILVGHFMEFLAVEKSITPIVAGKVFSVMLVAGMIGRIILATISDTYYKGDRRTPLLITVCISFCLILVVVMSINTMTLEALFVMSGLLGFFAIGWFSLFMVEVAESASEELVGLTVSFALTLNQIAIIFAPALFGYIVDGKGCTYAWIGIAALLSVSAVNLCNSKRILKM</sequence>
<evidence type="ECO:0000259" key="7">
    <source>
        <dbReference type="PROSITE" id="PS50850"/>
    </source>
</evidence>
<dbReference type="Proteomes" id="UP000001753">
    <property type="component" value="Chromosome"/>
</dbReference>
<feature type="transmembrane region" description="Helical" evidence="6">
    <location>
        <begin position="354"/>
        <end position="381"/>
    </location>
</feature>
<dbReference type="GO" id="GO:0022857">
    <property type="term" value="F:transmembrane transporter activity"/>
    <property type="evidence" value="ECO:0007669"/>
    <property type="project" value="InterPro"/>
</dbReference>
<feature type="domain" description="Major facilitator superfamily (MFS) profile" evidence="7">
    <location>
        <begin position="20"/>
        <end position="410"/>
    </location>
</feature>
<proteinExistence type="predicted"/>
<comment type="caution">
    <text evidence="8">The sequence shown here is derived from an EMBL/GenBank/DDBJ whole genome shotgun (WGS) entry which is preliminary data.</text>
</comment>
<feature type="transmembrane region" description="Helical" evidence="6">
    <location>
        <begin position="110"/>
        <end position="127"/>
    </location>
</feature>
<feature type="transmembrane region" description="Helical" evidence="6">
    <location>
        <begin position="387"/>
        <end position="405"/>
    </location>
</feature>